<dbReference type="EMBL" id="PYAS01000035">
    <property type="protein sequence ID" value="PSL17784.1"/>
    <property type="molecule type" value="Genomic_DNA"/>
</dbReference>
<comment type="caution">
    <text evidence="1">The sequence shown here is derived from an EMBL/GenBank/DDBJ whole genome shotgun (WGS) entry which is preliminary data.</text>
</comment>
<proteinExistence type="predicted"/>
<organism evidence="1 2">
    <name type="scientific">Dyadobacter jiangsuensis</name>
    <dbReference type="NCBI Taxonomy" id="1591085"/>
    <lineage>
        <taxon>Bacteria</taxon>
        <taxon>Pseudomonadati</taxon>
        <taxon>Bacteroidota</taxon>
        <taxon>Cytophagia</taxon>
        <taxon>Cytophagales</taxon>
        <taxon>Spirosomataceae</taxon>
        <taxon>Dyadobacter</taxon>
    </lineage>
</organism>
<name>A0A2P8F7T9_9BACT</name>
<sequence>MINVLDIEVKLIFVLLFCSAIPPGGPVSAPVSEYTQKINFLLLIKWEHFIVEHICGNKSIFYDHRPLQTPHGYMCQ</sequence>
<reference evidence="1 2" key="1">
    <citation type="submission" date="2018-03" db="EMBL/GenBank/DDBJ databases">
        <title>Genomic Encyclopedia of Archaeal and Bacterial Type Strains, Phase II (KMG-II): from individual species to whole genera.</title>
        <authorList>
            <person name="Goeker M."/>
        </authorList>
    </citation>
    <scope>NUCLEOTIDE SEQUENCE [LARGE SCALE GENOMIC DNA]</scope>
    <source>
        <strain evidence="1 2">DSM 29057</strain>
    </source>
</reference>
<dbReference type="Proteomes" id="UP000241964">
    <property type="component" value="Unassembled WGS sequence"/>
</dbReference>
<gene>
    <name evidence="1" type="ORF">CLV60_13522</name>
</gene>
<protein>
    <submittedName>
        <fullName evidence="1">Uncharacterized protein</fullName>
    </submittedName>
</protein>
<evidence type="ECO:0000313" key="2">
    <source>
        <dbReference type="Proteomes" id="UP000241964"/>
    </source>
</evidence>
<evidence type="ECO:0000313" key="1">
    <source>
        <dbReference type="EMBL" id="PSL17784.1"/>
    </source>
</evidence>
<keyword evidence="2" id="KW-1185">Reference proteome</keyword>
<dbReference type="AlphaFoldDB" id="A0A2P8F7T9"/>
<accession>A0A2P8F7T9</accession>